<reference evidence="2 3" key="1">
    <citation type="submission" date="2012-05" db="EMBL/GenBank/DDBJ databases">
        <authorList>
            <person name="Weinstock G."/>
            <person name="Sodergren E."/>
            <person name="Lobos E.A."/>
            <person name="Fulton L."/>
            <person name="Fulton R."/>
            <person name="Courtney L."/>
            <person name="Fronick C."/>
            <person name="O'Laughlin M."/>
            <person name="Godfrey J."/>
            <person name="Wilson R.M."/>
            <person name="Miner T."/>
            <person name="Farmer C."/>
            <person name="Delehaunty K."/>
            <person name="Cordes M."/>
            <person name="Minx P."/>
            <person name="Tomlinson C."/>
            <person name="Chen J."/>
            <person name="Wollam A."/>
            <person name="Pepin K.H."/>
            <person name="Bhonagiri V."/>
            <person name="Zhang X."/>
            <person name="Suruliraj S."/>
            <person name="Warren W."/>
            <person name="Mitreva M."/>
            <person name="Mardis E.R."/>
            <person name="Wilson R.K."/>
        </authorList>
    </citation>
    <scope>NUCLEOTIDE SEQUENCE [LARGE SCALE GENOMIC DNA]</scope>
    <source>
        <strain evidence="2 3">F0235</strain>
    </source>
</reference>
<accession>L1MGS6</accession>
<dbReference type="Proteomes" id="UP000010445">
    <property type="component" value="Unassembled WGS sequence"/>
</dbReference>
<dbReference type="PATRIC" id="fig|1035195.3.peg.1227"/>
<proteinExistence type="predicted"/>
<keyword evidence="1" id="KW-0472">Membrane</keyword>
<comment type="caution">
    <text evidence="2">The sequence shown here is derived from an EMBL/GenBank/DDBJ whole genome shotgun (WGS) entry which is preliminary data.</text>
</comment>
<keyword evidence="1" id="KW-0812">Transmembrane</keyword>
<dbReference type="EMBL" id="AMEM01000018">
    <property type="protein sequence ID" value="EKX90154.1"/>
    <property type="molecule type" value="Genomic_DNA"/>
</dbReference>
<gene>
    <name evidence="2" type="ORF">HMPREF9997_01369</name>
</gene>
<protein>
    <submittedName>
        <fullName evidence="2">Uncharacterized protein</fullName>
    </submittedName>
</protein>
<evidence type="ECO:0000256" key="1">
    <source>
        <dbReference type="SAM" id="Phobius"/>
    </source>
</evidence>
<dbReference type="STRING" id="1035195.HMPREF9997_01369"/>
<dbReference type="HOGENOM" id="CLU_3198621_0_0_11"/>
<sequence>MPDIRQFSQVEHIRRYLFFDAGVVFHFFATPVLSALGGRHDKIGT</sequence>
<name>L1MGS6_9CORY</name>
<organism evidence="2 3">
    <name type="scientific">Corynebacterium durum F0235</name>
    <dbReference type="NCBI Taxonomy" id="1035195"/>
    <lineage>
        <taxon>Bacteria</taxon>
        <taxon>Bacillati</taxon>
        <taxon>Actinomycetota</taxon>
        <taxon>Actinomycetes</taxon>
        <taxon>Mycobacteriales</taxon>
        <taxon>Corynebacteriaceae</taxon>
        <taxon>Corynebacterium</taxon>
    </lineage>
</organism>
<keyword evidence="1" id="KW-1133">Transmembrane helix</keyword>
<dbReference type="AlphaFoldDB" id="L1MGS6"/>
<evidence type="ECO:0000313" key="2">
    <source>
        <dbReference type="EMBL" id="EKX90154.1"/>
    </source>
</evidence>
<evidence type="ECO:0000313" key="3">
    <source>
        <dbReference type="Proteomes" id="UP000010445"/>
    </source>
</evidence>
<keyword evidence="3" id="KW-1185">Reference proteome</keyword>
<feature type="transmembrane region" description="Helical" evidence="1">
    <location>
        <begin position="16"/>
        <end position="36"/>
    </location>
</feature>